<protein>
    <recommendedName>
        <fullName evidence="2">SET domain-containing protein</fullName>
    </recommendedName>
</protein>
<dbReference type="CDD" id="cd20071">
    <property type="entry name" value="SET_SMYD"/>
    <property type="match status" value="1"/>
</dbReference>
<evidence type="ECO:0000313" key="4">
    <source>
        <dbReference type="Proteomes" id="UP001345013"/>
    </source>
</evidence>
<evidence type="ECO:0000256" key="1">
    <source>
        <dbReference type="SAM" id="MobiDB-lite"/>
    </source>
</evidence>
<dbReference type="Gene3D" id="2.170.270.10">
    <property type="entry name" value="SET domain"/>
    <property type="match status" value="1"/>
</dbReference>
<dbReference type="EMBL" id="JAVRRG010000012">
    <property type="protein sequence ID" value="KAK5098993.1"/>
    <property type="molecule type" value="Genomic_DNA"/>
</dbReference>
<accession>A0ABR0KK89</accession>
<dbReference type="PROSITE" id="PS50280">
    <property type="entry name" value="SET"/>
    <property type="match status" value="1"/>
</dbReference>
<feature type="compositionally biased region" description="Basic residues" evidence="1">
    <location>
        <begin position="8"/>
        <end position="21"/>
    </location>
</feature>
<dbReference type="Proteomes" id="UP001345013">
    <property type="component" value="Unassembled WGS sequence"/>
</dbReference>
<evidence type="ECO:0000313" key="3">
    <source>
        <dbReference type="EMBL" id="KAK5098993.1"/>
    </source>
</evidence>
<keyword evidence="4" id="KW-1185">Reference proteome</keyword>
<evidence type="ECO:0000259" key="2">
    <source>
        <dbReference type="PROSITE" id="PS50280"/>
    </source>
</evidence>
<dbReference type="InterPro" id="IPR046341">
    <property type="entry name" value="SET_dom_sf"/>
</dbReference>
<dbReference type="InterPro" id="IPR053185">
    <property type="entry name" value="SET_domain_protein"/>
</dbReference>
<dbReference type="InterPro" id="IPR001214">
    <property type="entry name" value="SET_dom"/>
</dbReference>
<proteinExistence type="predicted"/>
<dbReference type="SMART" id="SM00317">
    <property type="entry name" value="SET"/>
    <property type="match status" value="1"/>
</dbReference>
<dbReference type="PANTHER" id="PTHR47332">
    <property type="entry name" value="SET DOMAIN-CONTAINING PROTEIN 5"/>
    <property type="match status" value="1"/>
</dbReference>
<name>A0ABR0KK89_9EURO</name>
<organism evidence="3 4">
    <name type="scientific">Lithohypha guttulata</name>
    <dbReference type="NCBI Taxonomy" id="1690604"/>
    <lineage>
        <taxon>Eukaryota</taxon>
        <taxon>Fungi</taxon>
        <taxon>Dikarya</taxon>
        <taxon>Ascomycota</taxon>
        <taxon>Pezizomycotina</taxon>
        <taxon>Eurotiomycetes</taxon>
        <taxon>Chaetothyriomycetidae</taxon>
        <taxon>Chaetothyriales</taxon>
        <taxon>Trichomeriaceae</taxon>
        <taxon>Lithohypha</taxon>
    </lineage>
</organism>
<feature type="domain" description="SET" evidence="2">
    <location>
        <begin position="55"/>
        <end position="233"/>
    </location>
</feature>
<feature type="compositionally biased region" description="Polar residues" evidence="1">
    <location>
        <begin position="22"/>
        <end position="33"/>
    </location>
</feature>
<dbReference type="SUPFAM" id="SSF82199">
    <property type="entry name" value="SET domain"/>
    <property type="match status" value="1"/>
</dbReference>
<gene>
    <name evidence="3" type="ORF">LTR24_001621</name>
</gene>
<comment type="caution">
    <text evidence="3">The sequence shown here is derived from an EMBL/GenBank/DDBJ whole genome shotgun (WGS) entry which is preliminary data.</text>
</comment>
<dbReference type="Pfam" id="PF00856">
    <property type="entry name" value="SET"/>
    <property type="match status" value="1"/>
</dbReference>
<feature type="region of interest" description="Disordered" evidence="1">
    <location>
        <begin position="1"/>
        <end position="40"/>
    </location>
</feature>
<sequence length="394" mass="43648">MGETREKKASKRSLKTCRNKMKMSSQSATTSDTAPDRASIPPMTVPPSLLPYDQSLVTIKATPERGLGLFAARRIREGTIVLAEVPTFRFVGDEEADGELDQLLRQGYDELPKKSRNSYLKLHNSKKAGFSKLKSIYFSNCYNLEPPRSVHGGSCVGITASRINHSCVPNVQFSFEAEAPTWLFQSLDSDSSGSEATASGTTHSDTTARPLGVMLFHAIKDIQAGKEIVSNYESAYLLAAGRQLKQQMYYGFICDCLACIGLKSGKQHWSCSDDRRCAMIMCRRRVDQAEGEWQSKARCLGSSHQNFEGGGATECGQVIATLERLADLLGKEGLRGVELANTYKELAKWSQRAGDHDAAKKWCLHERDTSIIAFGAWSRRVEEVDQRLDELDQV</sequence>
<dbReference type="PANTHER" id="PTHR47332:SF4">
    <property type="entry name" value="SET DOMAIN-CONTAINING PROTEIN 5"/>
    <property type="match status" value="1"/>
</dbReference>
<reference evidence="3 4" key="1">
    <citation type="submission" date="2023-08" db="EMBL/GenBank/DDBJ databases">
        <title>Black Yeasts Isolated from many extreme environments.</title>
        <authorList>
            <person name="Coleine C."/>
            <person name="Stajich J.E."/>
            <person name="Selbmann L."/>
        </authorList>
    </citation>
    <scope>NUCLEOTIDE SEQUENCE [LARGE SCALE GENOMIC DNA]</scope>
    <source>
        <strain evidence="3 4">CCFEE 5885</strain>
    </source>
</reference>